<protein>
    <recommendedName>
        <fullName evidence="3">Beta-ketoacyl synthase N-terminal domain-containing protein</fullName>
    </recommendedName>
</protein>
<dbReference type="EMBL" id="MGFH01000079">
    <property type="protein sequence ID" value="OGM06127.1"/>
    <property type="molecule type" value="Genomic_DNA"/>
</dbReference>
<evidence type="ECO:0000313" key="2">
    <source>
        <dbReference type="Proteomes" id="UP000178735"/>
    </source>
</evidence>
<dbReference type="Proteomes" id="UP000178735">
    <property type="component" value="Unassembled WGS sequence"/>
</dbReference>
<accession>A0A1F7WU26</accession>
<reference evidence="1 2" key="1">
    <citation type="journal article" date="2016" name="Nat. Commun.">
        <title>Thousands of microbial genomes shed light on interconnected biogeochemical processes in an aquifer system.</title>
        <authorList>
            <person name="Anantharaman K."/>
            <person name="Brown C.T."/>
            <person name="Hug L.A."/>
            <person name="Sharon I."/>
            <person name="Castelle C.J."/>
            <person name="Probst A.J."/>
            <person name="Thomas B.C."/>
            <person name="Singh A."/>
            <person name="Wilkins M.J."/>
            <person name="Karaoz U."/>
            <person name="Brodie E.L."/>
            <person name="Williams K.H."/>
            <person name="Hubbard S.S."/>
            <person name="Banfield J.F."/>
        </authorList>
    </citation>
    <scope>NUCLEOTIDE SEQUENCE [LARGE SCALE GENOMIC DNA]</scope>
</reference>
<evidence type="ECO:0000313" key="1">
    <source>
        <dbReference type="EMBL" id="OGM06127.1"/>
    </source>
</evidence>
<dbReference type="GO" id="GO:0016746">
    <property type="term" value="F:acyltransferase activity"/>
    <property type="evidence" value="ECO:0007669"/>
    <property type="project" value="InterPro"/>
</dbReference>
<dbReference type="STRING" id="1817813.A2008_00995"/>
<comment type="caution">
    <text evidence="1">The sequence shown here is derived from an EMBL/GenBank/DDBJ whole genome shotgun (WGS) entry which is preliminary data.</text>
</comment>
<dbReference type="AlphaFoldDB" id="A0A1F7WU26"/>
<sequence length="351" mass="38190">MDFSGNLILSSSSITARSAVHSENMDLLARGVPFYREEPLEIESFGLVRHGKISDPAVAGLLDSFDIKPKNKKYFERSSILLFAAVKDYIEKLRRIDGDGIGLFCAVGPANARLAEFREWAAAIDENDEFYPPLMASSVIKLLPNIVMSNLSINAGWRGENAIFTSPASPFADALGSMLLSMEAGSLAIAAAASVSAPFEYFNIDSYTRFLAPSFFNAPLCEAAASLLCCSRDYYYENDLIRENFEPEGFVASIGRFKVPYGFFDYDDIASIGGKVRSYLEKINYDFGGMDHFAVSPSPAGNFLSAGEPLNISGLIHLLNKNSAAGYAVSATVDYFGNLTVIRAGGRRAIK</sequence>
<evidence type="ECO:0008006" key="3">
    <source>
        <dbReference type="Google" id="ProtNLM"/>
    </source>
</evidence>
<dbReference type="InterPro" id="IPR016039">
    <property type="entry name" value="Thiolase-like"/>
</dbReference>
<organism evidence="1 2">
    <name type="scientific">Candidatus Wallbacteria bacterium GWC2_49_35</name>
    <dbReference type="NCBI Taxonomy" id="1817813"/>
    <lineage>
        <taxon>Bacteria</taxon>
        <taxon>Candidatus Walliibacteriota</taxon>
    </lineage>
</organism>
<name>A0A1F7WU26_9BACT</name>
<proteinExistence type="predicted"/>
<gene>
    <name evidence="1" type="ORF">A2008_00995</name>
</gene>
<dbReference type="Gene3D" id="3.40.47.10">
    <property type="match status" value="1"/>
</dbReference>